<accession>A0A3N0XIU9</accession>
<evidence type="ECO:0000313" key="3">
    <source>
        <dbReference type="Proteomes" id="UP000281406"/>
    </source>
</evidence>
<protein>
    <submittedName>
        <fullName evidence="2">Uncharacterized protein</fullName>
    </submittedName>
</protein>
<dbReference type="EMBL" id="RJVU01072345">
    <property type="protein sequence ID" value="ROI37127.1"/>
    <property type="molecule type" value="Genomic_DNA"/>
</dbReference>
<dbReference type="Proteomes" id="UP000281406">
    <property type="component" value="Unassembled WGS sequence"/>
</dbReference>
<gene>
    <name evidence="2" type="ORF">DPX16_3065</name>
</gene>
<comment type="caution">
    <text evidence="2">The sequence shown here is derived from an EMBL/GenBank/DDBJ whole genome shotgun (WGS) entry which is preliminary data.</text>
</comment>
<feature type="compositionally biased region" description="Polar residues" evidence="1">
    <location>
        <begin position="381"/>
        <end position="394"/>
    </location>
</feature>
<dbReference type="AlphaFoldDB" id="A0A3N0XIU9"/>
<organism evidence="2 3">
    <name type="scientific">Anabarilius grahami</name>
    <name type="common">Kanglang fish</name>
    <name type="synonym">Barilius grahami</name>
    <dbReference type="NCBI Taxonomy" id="495550"/>
    <lineage>
        <taxon>Eukaryota</taxon>
        <taxon>Metazoa</taxon>
        <taxon>Chordata</taxon>
        <taxon>Craniata</taxon>
        <taxon>Vertebrata</taxon>
        <taxon>Euteleostomi</taxon>
        <taxon>Actinopterygii</taxon>
        <taxon>Neopterygii</taxon>
        <taxon>Teleostei</taxon>
        <taxon>Ostariophysi</taxon>
        <taxon>Cypriniformes</taxon>
        <taxon>Xenocyprididae</taxon>
        <taxon>Xenocypridinae</taxon>
        <taxon>Xenocypridinae incertae sedis</taxon>
        <taxon>Anabarilius</taxon>
    </lineage>
</organism>
<evidence type="ECO:0000256" key="1">
    <source>
        <dbReference type="SAM" id="MobiDB-lite"/>
    </source>
</evidence>
<name>A0A3N0XIU9_ANAGA</name>
<feature type="region of interest" description="Disordered" evidence="1">
    <location>
        <begin position="380"/>
        <end position="402"/>
    </location>
</feature>
<keyword evidence="3" id="KW-1185">Reference proteome</keyword>
<evidence type="ECO:0000313" key="2">
    <source>
        <dbReference type="EMBL" id="ROI37127.1"/>
    </source>
</evidence>
<sequence>MQTKPRQRIPMAERMTDCSEPLQPQDAFLTARHAGVRGHGRGGDRCGRGDSVHRELYGARNESFANVIYRRSPRCQFFKCCTKKPRLHLKLIGPESNRRAAVAQTAQELQTSQGARADPCPPPKEPTVKHQNWTTEPWKKVAWSDESRGWPGRAHLRALKLKRAAQDGMSCGTGGAGMHSGRGLVGFGVGTISCRWERRAESCAHGGEIHIGAAMCSSSHESLFLFIYRPPRSHRSDSCHHGNRSDTTATVCSPHAGRHTPLEEFRNSGYGKTPSHVVSLWMSLPEMMTTCSTSPADRVGTVVCKDYLVISWIRSHNKQLHHASVHSSEGPRKAWRASSDSRKSKCSHANHEARSPTVTAKNIEHLWVMADRRRRRRLGIHSTSARSADHNTQYRPDDSVGRTFRKREGVDLGFEPPVLGAVA</sequence>
<feature type="region of interest" description="Disordered" evidence="1">
    <location>
        <begin position="110"/>
        <end position="130"/>
    </location>
</feature>
<proteinExistence type="predicted"/>
<reference evidence="2 3" key="1">
    <citation type="submission" date="2018-10" db="EMBL/GenBank/DDBJ databases">
        <title>Genome assembly for a Yunnan-Guizhou Plateau 3E fish, Anabarilius grahami (Regan), and its evolutionary and genetic applications.</title>
        <authorList>
            <person name="Jiang W."/>
        </authorList>
    </citation>
    <scope>NUCLEOTIDE SEQUENCE [LARGE SCALE GENOMIC DNA]</scope>
    <source>
        <strain evidence="2">AG-KIZ</strain>
        <tissue evidence="2">Muscle</tissue>
    </source>
</reference>
<feature type="compositionally biased region" description="Basic and acidic residues" evidence="1">
    <location>
        <begin position="339"/>
        <end position="354"/>
    </location>
</feature>
<feature type="region of interest" description="Disordered" evidence="1">
    <location>
        <begin position="321"/>
        <end position="357"/>
    </location>
</feature>